<evidence type="ECO:0000313" key="2">
    <source>
        <dbReference type="EMBL" id="KAF9777866.1"/>
    </source>
</evidence>
<keyword evidence="3" id="KW-1185">Reference proteome</keyword>
<feature type="region of interest" description="Disordered" evidence="1">
    <location>
        <begin position="542"/>
        <end position="569"/>
    </location>
</feature>
<sequence length="609" mass="68477">MQRHVLNDDIILKIVCFLELGTVLSFSRAYQSIYRLSLSSVLFWINATDAHQFPVPISAIRDHYRAEEVRYMARVISCYQNKIRGVGRERGPSKTLVPKGIELSSTTRIKFRQEGLARMSSRGREALLGVSSALVQGYTADSLPWLISVKDKIIRCDSIDEEYVTGIEWEADGLVDWFWKYDIVTERDETEGGGRLREYVIVTFLTNGSVSFLQNIPGHPGGYQENLEAIKIYLPPKTELIPVPKATSYLGAFGTLISSNTPPVIQDPTAPAPRAVHHDRVTIPKGFNCGLCRPATDGSLVYLLARRRQQGTMPLNSYAFWVFVYDWKARRGFQIRLPQEGTWRKVAGSGHTVILQDWKDVMLTMDLSSEFATMFSTPMKPEDQDLYSPWRIVDEGPGTRLVHMPFEHQDEANLMPITGNIFQTTGESFCLISKLGERLYCHLFRRSPAPSEGPSEPLSIPYPGYTHIGSGYVDIDGGSEQLGISFLHKTRGTRCLLGYPGEDGTKRPVHFFVVDFDIDCNRDGTDGLQLIRGRKRELLVRGEVQSQNPSSSSGRRHARSGSLGSKVKGIDHALGRNNMQEVFYDGFRGTVGMVNKDYSEIVVFRTTRD</sequence>
<dbReference type="Proteomes" id="UP000736335">
    <property type="component" value="Unassembled WGS sequence"/>
</dbReference>
<organism evidence="2 3">
    <name type="scientific">Thelephora terrestris</name>
    <dbReference type="NCBI Taxonomy" id="56493"/>
    <lineage>
        <taxon>Eukaryota</taxon>
        <taxon>Fungi</taxon>
        <taxon>Dikarya</taxon>
        <taxon>Basidiomycota</taxon>
        <taxon>Agaricomycotina</taxon>
        <taxon>Agaricomycetes</taxon>
        <taxon>Thelephorales</taxon>
        <taxon>Thelephoraceae</taxon>
        <taxon>Thelephora</taxon>
    </lineage>
</organism>
<reference evidence="2" key="2">
    <citation type="submission" date="2020-11" db="EMBL/GenBank/DDBJ databases">
        <authorList>
            <consortium name="DOE Joint Genome Institute"/>
            <person name="Kuo A."/>
            <person name="Miyauchi S."/>
            <person name="Kiss E."/>
            <person name="Drula E."/>
            <person name="Kohler A."/>
            <person name="Sanchez-Garcia M."/>
            <person name="Andreopoulos B."/>
            <person name="Barry K.W."/>
            <person name="Bonito G."/>
            <person name="Buee M."/>
            <person name="Carver A."/>
            <person name="Chen C."/>
            <person name="Cichocki N."/>
            <person name="Clum A."/>
            <person name="Culley D."/>
            <person name="Crous P.W."/>
            <person name="Fauchery L."/>
            <person name="Girlanda M."/>
            <person name="Hayes R."/>
            <person name="Keri Z."/>
            <person name="Labutti K."/>
            <person name="Lipzen A."/>
            <person name="Lombard V."/>
            <person name="Magnuson J."/>
            <person name="Maillard F."/>
            <person name="Morin E."/>
            <person name="Murat C."/>
            <person name="Nolan M."/>
            <person name="Ohm R."/>
            <person name="Pangilinan J."/>
            <person name="Pereira M."/>
            <person name="Perotto S."/>
            <person name="Peter M."/>
            <person name="Riley R."/>
            <person name="Sitrit Y."/>
            <person name="Stielow B."/>
            <person name="Szollosi G."/>
            <person name="Zifcakova L."/>
            <person name="Stursova M."/>
            <person name="Spatafora J.W."/>
            <person name="Tedersoo L."/>
            <person name="Vaario L.-M."/>
            <person name="Yamada A."/>
            <person name="Yan M."/>
            <person name="Wang P."/>
            <person name="Xu J."/>
            <person name="Bruns T."/>
            <person name="Baldrian P."/>
            <person name="Vilgalys R."/>
            <person name="Henrissat B."/>
            <person name="Grigoriev I.V."/>
            <person name="Hibbett D."/>
            <person name="Nagy L.G."/>
            <person name="Martin F.M."/>
        </authorList>
    </citation>
    <scope>NUCLEOTIDE SEQUENCE</scope>
    <source>
        <strain evidence="2">UH-Tt-Lm1</strain>
    </source>
</reference>
<name>A0A9P6H314_9AGAM</name>
<dbReference type="EMBL" id="WIUZ02000026">
    <property type="protein sequence ID" value="KAF9777866.1"/>
    <property type="molecule type" value="Genomic_DNA"/>
</dbReference>
<evidence type="ECO:0000313" key="3">
    <source>
        <dbReference type="Proteomes" id="UP000736335"/>
    </source>
</evidence>
<protein>
    <submittedName>
        <fullName evidence="2">Uncharacterized protein</fullName>
    </submittedName>
</protein>
<dbReference type="AlphaFoldDB" id="A0A9P6H314"/>
<reference evidence="2" key="1">
    <citation type="journal article" date="2020" name="Nat. Commun.">
        <title>Large-scale genome sequencing of mycorrhizal fungi provides insights into the early evolution of symbiotic traits.</title>
        <authorList>
            <person name="Miyauchi S."/>
            <person name="Kiss E."/>
            <person name="Kuo A."/>
            <person name="Drula E."/>
            <person name="Kohler A."/>
            <person name="Sanchez-Garcia M."/>
            <person name="Morin E."/>
            <person name="Andreopoulos B."/>
            <person name="Barry K.W."/>
            <person name="Bonito G."/>
            <person name="Buee M."/>
            <person name="Carver A."/>
            <person name="Chen C."/>
            <person name="Cichocki N."/>
            <person name="Clum A."/>
            <person name="Culley D."/>
            <person name="Crous P.W."/>
            <person name="Fauchery L."/>
            <person name="Girlanda M."/>
            <person name="Hayes R.D."/>
            <person name="Keri Z."/>
            <person name="LaButti K."/>
            <person name="Lipzen A."/>
            <person name="Lombard V."/>
            <person name="Magnuson J."/>
            <person name="Maillard F."/>
            <person name="Murat C."/>
            <person name="Nolan M."/>
            <person name="Ohm R.A."/>
            <person name="Pangilinan J."/>
            <person name="Pereira M.F."/>
            <person name="Perotto S."/>
            <person name="Peter M."/>
            <person name="Pfister S."/>
            <person name="Riley R."/>
            <person name="Sitrit Y."/>
            <person name="Stielow J.B."/>
            <person name="Szollosi G."/>
            <person name="Zifcakova L."/>
            <person name="Stursova M."/>
            <person name="Spatafora J.W."/>
            <person name="Tedersoo L."/>
            <person name="Vaario L.M."/>
            <person name="Yamada A."/>
            <person name="Yan M."/>
            <person name="Wang P."/>
            <person name="Xu J."/>
            <person name="Bruns T."/>
            <person name="Baldrian P."/>
            <person name="Vilgalys R."/>
            <person name="Dunand C."/>
            <person name="Henrissat B."/>
            <person name="Grigoriev I.V."/>
            <person name="Hibbett D."/>
            <person name="Nagy L.G."/>
            <person name="Martin F.M."/>
        </authorList>
    </citation>
    <scope>NUCLEOTIDE SEQUENCE</scope>
    <source>
        <strain evidence="2">UH-Tt-Lm1</strain>
    </source>
</reference>
<evidence type="ECO:0000256" key="1">
    <source>
        <dbReference type="SAM" id="MobiDB-lite"/>
    </source>
</evidence>
<dbReference type="OrthoDB" id="10317469at2759"/>
<comment type="caution">
    <text evidence="2">The sequence shown here is derived from an EMBL/GenBank/DDBJ whole genome shotgun (WGS) entry which is preliminary data.</text>
</comment>
<proteinExistence type="predicted"/>
<gene>
    <name evidence="2" type="ORF">BJ322DRAFT_1094779</name>
</gene>
<accession>A0A9P6H314</accession>